<gene>
    <name evidence="1" type="ORF">Tci_930278</name>
</gene>
<proteinExistence type="predicted"/>
<sequence>QVTPRHLRASGAVLAEQIAASMATVAETAPVTKQPALVQSQIQAQEQTPTGSATSNRSFAERVILTPRSIINKLKEIKNYFLATP</sequence>
<protein>
    <submittedName>
        <fullName evidence="1">Uncharacterized protein</fullName>
    </submittedName>
</protein>
<feature type="non-terminal residue" evidence="1">
    <location>
        <position position="1"/>
    </location>
</feature>
<reference evidence="1" key="1">
    <citation type="journal article" date="2019" name="Sci. Rep.">
        <title>Draft genome of Tanacetum cinerariifolium, the natural source of mosquito coil.</title>
        <authorList>
            <person name="Yamashiro T."/>
            <person name="Shiraishi A."/>
            <person name="Satake H."/>
            <person name="Nakayama K."/>
        </authorList>
    </citation>
    <scope>NUCLEOTIDE SEQUENCE</scope>
</reference>
<dbReference type="AlphaFoldDB" id="A0A699XF12"/>
<accession>A0A699XF12</accession>
<feature type="non-terminal residue" evidence="1">
    <location>
        <position position="85"/>
    </location>
</feature>
<name>A0A699XF12_TANCI</name>
<comment type="caution">
    <text evidence="1">The sequence shown here is derived from an EMBL/GenBank/DDBJ whole genome shotgun (WGS) entry which is preliminary data.</text>
</comment>
<dbReference type="EMBL" id="BKCJ011851419">
    <property type="protein sequence ID" value="GFD58309.1"/>
    <property type="molecule type" value="Genomic_DNA"/>
</dbReference>
<evidence type="ECO:0000313" key="1">
    <source>
        <dbReference type="EMBL" id="GFD58309.1"/>
    </source>
</evidence>
<organism evidence="1">
    <name type="scientific">Tanacetum cinerariifolium</name>
    <name type="common">Dalmatian daisy</name>
    <name type="synonym">Chrysanthemum cinerariifolium</name>
    <dbReference type="NCBI Taxonomy" id="118510"/>
    <lineage>
        <taxon>Eukaryota</taxon>
        <taxon>Viridiplantae</taxon>
        <taxon>Streptophyta</taxon>
        <taxon>Embryophyta</taxon>
        <taxon>Tracheophyta</taxon>
        <taxon>Spermatophyta</taxon>
        <taxon>Magnoliopsida</taxon>
        <taxon>eudicotyledons</taxon>
        <taxon>Gunneridae</taxon>
        <taxon>Pentapetalae</taxon>
        <taxon>asterids</taxon>
        <taxon>campanulids</taxon>
        <taxon>Asterales</taxon>
        <taxon>Asteraceae</taxon>
        <taxon>Asteroideae</taxon>
        <taxon>Anthemideae</taxon>
        <taxon>Anthemidinae</taxon>
        <taxon>Tanacetum</taxon>
    </lineage>
</organism>